<evidence type="ECO:0000259" key="1">
    <source>
        <dbReference type="Pfam" id="PF25036"/>
    </source>
</evidence>
<dbReference type="EMBL" id="AVOT02007980">
    <property type="protein sequence ID" value="MBW0485044.1"/>
    <property type="molecule type" value="Genomic_DNA"/>
</dbReference>
<reference evidence="2" key="1">
    <citation type="submission" date="2021-03" db="EMBL/GenBank/DDBJ databases">
        <title>Draft genome sequence of rust myrtle Austropuccinia psidii MF-1, a brazilian biotype.</title>
        <authorList>
            <person name="Quecine M.C."/>
            <person name="Pachon D.M.R."/>
            <person name="Bonatelli M.L."/>
            <person name="Correr F.H."/>
            <person name="Franceschini L.M."/>
            <person name="Leite T.F."/>
            <person name="Margarido G.R.A."/>
            <person name="Almeida C.A."/>
            <person name="Ferrarezi J.A."/>
            <person name="Labate C.A."/>
        </authorList>
    </citation>
    <scope>NUCLEOTIDE SEQUENCE</scope>
    <source>
        <strain evidence="2">MF-1</strain>
    </source>
</reference>
<sequence>MIVPGGFCSIPIEVADHQRIKIWPNTRFGFKWFKEAFTWKDLVKNSVHTIACQSIDLKEPAQCFTAANIYDEEDSIV</sequence>
<accession>A0A9Q3CJ92</accession>
<keyword evidence="3" id="KW-1185">Reference proteome</keyword>
<evidence type="ECO:0000313" key="3">
    <source>
        <dbReference type="Proteomes" id="UP000765509"/>
    </source>
</evidence>
<dbReference type="InterPro" id="IPR009543">
    <property type="entry name" value="VPS13_VAB"/>
</dbReference>
<proteinExistence type="predicted"/>
<feature type="domain" description="Vacuolar protein sorting-associated protein 13 VPS13 adaptor binding" evidence="1">
    <location>
        <begin position="2"/>
        <end position="76"/>
    </location>
</feature>
<name>A0A9Q3CJ92_9BASI</name>
<comment type="caution">
    <text evidence="2">The sequence shown here is derived from an EMBL/GenBank/DDBJ whole genome shotgun (WGS) entry which is preliminary data.</text>
</comment>
<protein>
    <recommendedName>
        <fullName evidence="1">Vacuolar protein sorting-associated protein 13 VPS13 adaptor binding domain-containing protein</fullName>
    </recommendedName>
</protein>
<organism evidence="2 3">
    <name type="scientific">Austropuccinia psidii MF-1</name>
    <dbReference type="NCBI Taxonomy" id="1389203"/>
    <lineage>
        <taxon>Eukaryota</taxon>
        <taxon>Fungi</taxon>
        <taxon>Dikarya</taxon>
        <taxon>Basidiomycota</taxon>
        <taxon>Pucciniomycotina</taxon>
        <taxon>Pucciniomycetes</taxon>
        <taxon>Pucciniales</taxon>
        <taxon>Sphaerophragmiaceae</taxon>
        <taxon>Austropuccinia</taxon>
    </lineage>
</organism>
<dbReference type="Pfam" id="PF25036">
    <property type="entry name" value="VPS13_VAB"/>
    <property type="match status" value="1"/>
</dbReference>
<dbReference type="AlphaFoldDB" id="A0A9Q3CJ92"/>
<dbReference type="Proteomes" id="UP000765509">
    <property type="component" value="Unassembled WGS sequence"/>
</dbReference>
<gene>
    <name evidence="2" type="ORF">O181_024759</name>
</gene>
<evidence type="ECO:0000313" key="2">
    <source>
        <dbReference type="EMBL" id="MBW0485044.1"/>
    </source>
</evidence>